<dbReference type="Pfam" id="PF00240">
    <property type="entry name" value="ubiquitin"/>
    <property type="match status" value="1"/>
</dbReference>
<dbReference type="InterPro" id="IPR000626">
    <property type="entry name" value="Ubiquitin-like_dom"/>
</dbReference>
<gene>
    <name evidence="4" type="ORF">VitviT2T_016773</name>
</gene>
<dbReference type="EMBL" id="CP126658">
    <property type="protein sequence ID" value="WJZ98232.1"/>
    <property type="molecule type" value="Genomic_DNA"/>
</dbReference>
<dbReference type="PANTHER" id="PTHR15204">
    <property type="entry name" value="LARGE PROLINE-RICH PROTEIN BAG6"/>
    <property type="match status" value="1"/>
</dbReference>
<dbReference type="PRINTS" id="PR00348">
    <property type="entry name" value="UBIQUITIN"/>
</dbReference>
<feature type="coiled-coil region" evidence="1">
    <location>
        <begin position="461"/>
        <end position="488"/>
    </location>
</feature>
<feature type="region of interest" description="Disordered" evidence="2">
    <location>
        <begin position="687"/>
        <end position="722"/>
    </location>
</feature>
<dbReference type="Proteomes" id="UP001227230">
    <property type="component" value="Chromosome 11"/>
</dbReference>
<reference evidence="4 5" key="1">
    <citation type="journal article" date="2023" name="Hortic Res">
        <title>The complete reference genome for grapevine (Vitis vinifera L.) genetics and breeding.</title>
        <authorList>
            <person name="Shi X."/>
            <person name="Cao S."/>
            <person name="Wang X."/>
            <person name="Huang S."/>
            <person name="Wang Y."/>
            <person name="Liu Z."/>
            <person name="Liu W."/>
            <person name="Leng X."/>
            <person name="Peng Y."/>
            <person name="Wang N."/>
            <person name="Wang Y."/>
            <person name="Ma Z."/>
            <person name="Xu X."/>
            <person name="Zhang F."/>
            <person name="Xue H."/>
            <person name="Zhong H."/>
            <person name="Wang Y."/>
            <person name="Zhang K."/>
            <person name="Velt A."/>
            <person name="Avia K."/>
            <person name="Holtgrawe D."/>
            <person name="Grimplet J."/>
            <person name="Matus J.T."/>
            <person name="Ware D."/>
            <person name="Wu X."/>
            <person name="Wang H."/>
            <person name="Liu C."/>
            <person name="Fang Y."/>
            <person name="Rustenholz C."/>
            <person name="Cheng Z."/>
            <person name="Xiao H."/>
            <person name="Zhou Y."/>
        </authorList>
    </citation>
    <scope>NUCLEOTIDE SEQUENCE [LARGE SCALE GENOMIC DNA]</scope>
    <source>
        <strain evidence="5">cv. Pinot noir / PN40024</strain>
        <tissue evidence="4">Leaf</tissue>
    </source>
</reference>
<keyword evidence="5" id="KW-1185">Reference proteome</keyword>
<feature type="region of interest" description="Disordered" evidence="2">
    <location>
        <begin position="314"/>
        <end position="336"/>
    </location>
</feature>
<feature type="compositionally biased region" description="Polar residues" evidence="2">
    <location>
        <begin position="834"/>
        <end position="852"/>
    </location>
</feature>
<feature type="domain" description="Ubiquitin-like" evidence="3">
    <location>
        <begin position="242"/>
        <end position="317"/>
    </location>
</feature>
<feature type="region of interest" description="Disordered" evidence="2">
    <location>
        <begin position="824"/>
        <end position="877"/>
    </location>
</feature>
<accession>A0ABY9CS09</accession>
<proteinExistence type="predicted"/>
<organism evidence="4 5">
    <name type="scientific">Vitis vinifera</name>
    <name type="common">Grape</name>
    <dbReference type="NCBI Taxonomy" id="29760"/>
    <lineage>
        <taxon>Eukaryota</taxon>
        <taxon>Viridiplantae</taxon>
        <taxon>Streptophyta</taxon>
        <taxon>Embryophyta</taxon>
        <taxon>Tracheophyta</taxon>
        <taxon>Spermatophyta</taxon>
        <taxon>Magnoliopsida</taxon>
        <taxon>eudicotyledons</taxon>
        <taxon>Gunneridae</taxon>
        <taxon>Pentapetalae</taxon>
        <taxon>rosids</taxon>
        <taxon>Vitales</taxon>
        <taxon>Vitaceae</taxon>
        <taxon>Viteae</taxon>
        <taxon>Vitis</taxon>
    </lineage>
</organism>
<feature type="region of interest" description="Disordered" evidence="2">
    <location>
        <begin position="594"/>
        <end position="628"/>
    </location>
</feature>
<dbReference type="PROSITE" id="PS50053">
    <property type="entry name" value="UBIQUITIN_2"/>
    <property type="match status" value="1"/>
</dbReference>
<dbReference type="InterPro" id="IPR019956">
    <property type="entry name" value="Ubiquitin_dom"/>
</dbReference>
<sequence>MGCRPDRMATVRHLDGMGYRPDGMVAVGHPGGMGYRPGRMAVVGHLGGMGYWPDGMAAVRHPGRMGYWPDGMAAMRHQGWNGILAGCNCDCETSGRNGILAGWNDGCETSGRNGILAGWNGGYETSGWNGILAERRRVKCTSRKDSSLLPSHDRILLRCKYTCCDHSDNVIMSDPTVGTLGVTAVRKGATCPLIVSLIATLLTEKERAAFPTEVQKLKVLHCLRTMGCTAEDPMAGGKENEIEIKIKTLDSQTYTMRVNKQVPVPDLKQQIATVTGVLSDQQRLICRGKVLKDDQRLCAYHVEDGHTLHLVTRQPVPPSSEGSHNQSDAIPGLGMSHGQDNQVAPGFLPENLNVPNQGDAIPPEINQLVSAVLGAFGVNDIGGNQGPDARVVPDSLTTLSQYLSRLRREFGRGNGNNVQTADIHGTAERESNSILHSVTAPGLTPTASLAELMLSARQMLIEQVGESLLQLQRQLENQETATNLSERRDIQFSAGRTGVLLQNVGAFLLELGRTTMTLIMGQMPSEAMVNTGPALFISPSGPNPLMVQAQPFQPGTSFGSFSTGTAQPGSGLVNGFGFLPRRIDIQIRRGSSMVTPNVNQVEHGYTNQPSGQRNPVTSSGGENPATSLVSEGSSIAAVPMRSMLGAVSGPFNSVLSDPSSGLLGLYPVLGRLQHVGSGHAIDELGSQASGEHQATGFQTEQLNEGGRTTEGSLPTPSLRHLAPSESQNFRINLQSTNGTITNPEAEGHMPSSVLQFLRTMFAGGEIEHVEDFNSQGIATNPVTEHSEAAAGAMDAQQAEPEVTDEGIFLSNMLREMMRFISQDVDPNVAPPEGSSASEHGTDSSSQAESSVAGTLRRESDNQASPPNSKRQKMDDSS</sequence>
<name>A0ABY9CS09_VITVI</name>
<evidence type="ECO:0000313" key="5">
    <source>
        <dbReference type="Proteomes" id="UP001227230"/>
    </source>
</evidence>
<keyword evidence="1" id="KW-0175">Coiled coil</keyword>
<dbReference type="SUPFAM" id="SSF54236">
    <property type="entry name" value="Ubiquitin-like"/>
    <property type="match status" value="1"/>
</dbReference>
<evidence type="ECO:0000259" key="3">
    <source>
        <dbReference type="PROSITE" id="PS50053"/>
    </source>
</evidence>
<evidence type="ECO:0000256" key="2">
    <source>
        <dbReference type="SAM" id="MobiDB-lite"/>
    </source>
</evidence>
<dbReference type="SMART" id="SM00213">
    <property type="entry name" value="UBQ"/>
    <property type="match status" value="1"/>
</dbReference>
<dbReference type="Gene3D" id="3.10.20.90">
    <property type="entry name" value="Phosphatidylinositol 3-kinase Catalytic Subunit, Chain A, domain 1"/>
    <property type="match status" value="1"/>
</dbReference>
<protein>
    <recommendedName>
        <fullName evidence="3">Ubiquitin-like domain-containing protein</fullName>
    </recommendedName>
</protein>
<dbReference type="InterPro" id="IPR029071">
    <property type="entry name" value="Ubiquitin-like_domsf"/>
</dbReference>
<feature type="compositionally biased region" description="Polar residues" evidence="2">
    <location>
        <begin position="687"/>
        <end position="702"/>
    </location>
</feature>
<evidence type="ECO:0000256" key="1">
    <source>
        <dbReference type="SAM" id="Coils"/>
    </source>
</evidence>
<evidence type="ECO:0000313" key="4">
    <source>
        <dbReference type="EMBL" id="WJZ98232.1"/>
    </source>
</evidence>
<dbReference type="PANTHER" id="PTHR15204:SF0">
    <property type="entry name" value="LARGE PROLINE-RICH PROTEIN BAG6"/>
    <property type="match status" value="1"/>
</dbReference>